<gene>
    <name evidence="1" type="ORF">A3C61_02595</name>
</gene>
<dbReference type="Proteomes" id="UP000178908">
    <property type="component" value="Unassembled WGS sequence"/>
</dbReference>
<dbReference type="EMBL" id="MGJO01000019">
    <property type="protein sequence ID" value="OGN09538.1"/>
    <property type="molecule type" value="Genomic_DNA"/>
</dbReference>
<protein>
    <submittedName>
        <fullName evidence="1">Uncharacterized protein</fullName>
    </submittedName>
</protein>
<evidence type="ECO:0000313" key="2">
    <source>
        <dbReference type="Proteomes" id="UP000178908"/>
    </source>
</evidence>
<reference evidence="1 2" key="1">
    <citation type="journal article" date="2016" name="Nat. Commun.">
        <title>Thousands of microbial genomes shed light on interconnected biogeochemical processes in an aquifer system.</title>
        <authorList>
            <person name="Anantharaman K."/>
            <person name="Brown C.T."/>
            <person name="Hug L.A."/>
            <person name="Sharon I."/>
            <person name="Castelle C.J."/>
            <person name="Probst A.J."/>
            <person name="Thomas B.C."/>
            <person name="Singh A."/>
            <person name="Wilkins M.J."/>
            <person name="Karaoz U."/>
            <person name="Brodie E.L."/>
            <person name="Williams K.H."/>
            <person name="Hubbard S.S."/>
            <person name="Banfield J.F."/>
        </authorList>
    </citation>
    <scope>NUCLEOTIDE SEQUENCE [LARGE SCALE GENOMIC DNA]</scope>
</reference>
<evidence type="ECO:0000313" key="1">
    <source>
        <dbReference type="EMBL" id="OGN09538.1"/>
    </source>
</evidence>
<dbReference type="AlphaFoldDB" id="A0A1F8FAD0"/>
<organism evidence="1 2">
    <name type="scientific">Candidatus Yanofskybacteria bacterium RIFCSPHIGHO2_02_FULL_39_10</name>
    <dbReference type="NCBI Taxonomy" id="1802674"/>
    <lineage>
        <taxon>Bacteria</taxon>
        <taxon>Candidatus Yanofskyibacteriota</taxon>
    </lineage>
</organism>
<accession>A0A1F8FAD0</accession>
<sequence>MNLSTTQFASLATFIVSEQNIVYHPSNVTKKRSFARIIVAKTGTTKMDGATEKDMQVVLEIAEFHRSRLDEMYDPIPMSFLKDLMKAIGKYQTKREDESGFRKR</sequence>
<name>A0A1F8FAD0_9BACT</name>
<proteinExistence type="predicted"/>
<comment type="caution">
    <text evidence="1">The sequence shown here is derived from an EMBL/GenBank/DDBJ whole genome shotgun (WGS) entry which is preliminary data.</text>
</comment>